<keyword evidence="1" id="KW-0418">Kinase</keyword>
<name>A0AC61RY71_9FIRM</name>
<keyword evidence="2" id="KW-1185">Reference proteome</keyword>
<evidence type="ECO:0000313" key="1">
    <source>
        <dbReference type="EMBL" id="TGY96755.1"/>
    </source>
</evidence>
<organism evidence="1 2">
    <name type="scientific">Petralouisia muris</name>
    <dbReference type="NCBI Taxonomy" id="3032872"/>
    <lineage>
        <taxon>Bacteria</taxon>
        <taxon>Bacillati</taxon>
        <taxon>Bacillota</taxon>
        <taxon>Clostridia</taxon>
        <taxon>Lachnospirales</taxon>
        <taxon>Lachnospiraceae</taxon>
        <taxon>Petralouisia</taxon>
    </lineage>
</organism>
<dbReference type="EMBL" id="SRYA01000013">
    <property type="protein sequence ID" value="TGY96755.1"/>
    <property type="molecule type" value="Genomic_DNA"/>
</dbReference>
<proteinExistence type="predicted"/>
<accession>A0AC61RY71</accession>
<evidence type="ECO:0000313" key="2">
    <source>
        <dbReference type="Proteomes" id="UP000304953"/>
    </source>
</evidence>
<comment type="caution">
    <text evidence="1">The sequence shown here is derived from an EMBL/GenBank/DDBJ whole genome shotgun (WGS) entry which is preliminary data.</text>
</comment>
<reference evidence="1" key="1">
    <citation type="submission" date="2019-04" db="EMBL/GenBank/DDBJ databases">
        <title>Microbes associate with the intestines of laboratory mice.</title>
        <authorList>
            <person name="Navarre W."/>
            <person name="Wong E."/>
            <person name="Huang K."/>
            <person name="Tropini C."/>
            <person name="Ng K."/>
            <person name="Yu B."/>
        </authorList>
    </citation>
    <scope>NUCLEOTIDE SEQUENCE</scope>
    <source>
        <strain evidence="1">NM01_1-7b</strain>
    </source>
</reference>
<keyword evidence="1" id="KW-0808">Transferase</keyword>
<protein>
    <submittedName>
        <fullName evidence="1">HAMP domain-containing histidine kinase</fullName>
    </submittedName>
</protein>
<sequence>MKHNTWKWFFIRRFLLLLILVSLSESLLNLFYSRIVYPWLEEVFHIGFFMADWEQEQTLGLLIRGVLYLSVTGFGSHFPGIAGVGLQGAAEHFAGSRLTEYLSERTSHMSGRETQIYLMGTALLTIIIIITLLLPYLIAALLFSRMAELHIRQLKEQERQQREEYDRRRNLLLSDVAHDLKTPMTTVAGYARALLEERDAPVQEYLEAIYGKSMQMNGLISLLFEYVKLDSEGYQLKKSRENLWELLRKCVADLYLDFEEKEMEVFADIPEESLWFSVDKLQFERVISNLLNNAVRHNPRGTAVWIKAKEEDETITIRISDNGPVIPPETAKYIFDPFVSGDESRRSRGGSGLGLCIAHKIISMHEGSLTLNQEEEEGSVKSFVIQLQIKEEILR</sequence>
<dbReference type="Proteomes" id="UP000304953">
    <property type="component" value="Unassembled WGS sequence"/>
</dbReference>
<gene>
    <name evidence="1" type="ORF">E5329_08290</name>
</gene>